<reference evidence="7 8" key="1">
    <citation type="journal article" date="2011" name="Stand. Genomic Sci.">
        <title>Complete genome sequence of Parvibaculum lavamentivorans type strain (DS-1(T)).</title>
        <authorList>
            <person name="Schleheck D."/>
            <person name="Weiss M."/>
            <person name="Pitluck S."/>
            <person name="Bruce D."/>
            <person name="Land M.L."/>
            <person name="Han S."/>
            <person name="Saunders E."/>
            <person name="Tapia R."/>
            <person name="Detter C."/>
            <person name="Brettin T."/>
            <person name="Han J."/>
            <person name="Woyke T."/>
            <person name="Goodwin L."/>
            <person name="Pennacchio L."/>
            <person name="Nolan M."/>
            <person name="Cook A.M."/>
            <person name="Kjelleberg S."/>
            <person name="Thomas T."/>
        </authorList>
    </citation>
    <scope>NUCLEOTIDE SEQUENCE [LARGE SCALE GENOMIC DNA]</scope>
    <source>
        <strain evidence="8">DS-1 / DSM 13023 / NCIMB 13966</strain>
    </source>
</reference>
<dbReference type="Proteomes" id="UP000006377">
    <property type="component" value="Chromosome"/>
</dbReference>
<dbReference type="PANTHER" id="PTHR30250">
    <property type="entry name" value="PST FAMILY PREDICTED COLANIC ACID TRANSPORTER"/>
    <property type="match status" value="1"/>
</dbReference>
<dbReference type="RefSeq" id="WP_012111924.1">
    <property type="nucleotide sequence ID" value="NC_009719.1"/>
</dbReference>
<evidence type="ECO:0000313" key="8">
    <source>
        <dbReference type="Proteomes" id="UP000006377"/>
    </source>
</evidence>
<feature type="transmembrane region" description="Helical" evidence="6">
    <location>
        <begin position="41"/>
        <end position="59"/>
    </location>
</feature>
<dbReference type="EMBL" id="CP000774">
    <property type="protein sequence ID" value="ABS64603.1"/>
    <property type="molecule type" value="Genomic_DNA"/>
</dbReference>
<keyword evidence="4 6" id="KW-1133">Transmembrane helix</keyword>
<keyword evidence="8" id="KW-1185">Reference proteome</keyword>
<evidence type="ECO:0000256" key="6">
    <source>
        <dbReference type="SAM" id="Phobius"/>
    </source>
</evidence>
<name>A7HXH0_PARL1</name>
<feature type="transmembrane region" description="Helical" evidence="6">
    <location>
        <begin position="179"/>
        <end position="197"/>
    </location>
</feature>
<feature type="transmembrane region" description="Helical" evidence="6">
    <location>
        <begin position="325"/>
        <end position="351"/>
    </location>
</feature>
<evidence type="ECO:0000256" key="1">
    <source>
        <dbReference type="ARBA" id="ARBA00004651"/>
    </source>
</evidence>
<keyword evidence="5 6" id="KW-0472">Membrane</keyword>
<feature type="transmembrane region" description="Helical" evidence="6">
    <location>
        <begin position="203"/>
        <end position="224"/>
    </location>
</feature>
<proteinExistence type="predicted"/>
<sequence>MKPDTLPLPLRRIGEAISSRLADAHLAGVVRGAAFVMGIRVAGAGIALLSQVLLARWMGAFEYGIFAYVWVWVVILGIVVPMGFGTSVLRFVPEYRTKERWRRLAGVLRASTFVVLALGLVTALLGVALLWAVRDHVESYYFLPLVVALLCVPAFALTDWQEGAARAFGWVNLAYIPSYIIRPLGIVLIAGGIVLFTGQATGLQVTLGALGATLLTLVAQRLFLSRRVARTVPPARPVYHLRHWVAISAPLVLVEGLFLILVNTDIVLLGYFVEPDQIAVYFAATRIANLMAFICFSLSALAVPKFAELHGAGKREELQTFMQGVIQWIFWPTLAAGVFLLLIGPFALGLFGEGFEAGYPLLWLLTLGFLARASTGPTEYLLNMTGHQNAVAWVYGAAAVGNIVLNIALVPSFGLMGAAAATAITIVGSTVCLAVIVRRRLGITAFVLAGVPRRLLAAA</sequence>
<dbReference type="InterPro" id="IPR050833">
    <property type="entry name" value="Poly_Biosynth_Transport"/>
</dbReference>
<dbReference type="KEGG" id="pla:Plav_2996"/>
<accession>A7HXH0</accession>
<feature type="transmembrane region" description="Helical" evidence="6">
    <location>
        <begin position="415"/>
        <end position="437"/>
    </location>
</feature>
<evidence type="ECO:0000256" key="3">
    <source>
        <dbReference type="ARBA" id="ARBA00022692"/>
    </source>
</evidence>
<dbReference type="OrthoDB" id="9800982at2"/>
<keyword evidence="2" id="KW-1003">Cell membrane</keyword>
<evidence type="ECO:0000256" key="5">
    <source>
        <dbReference type="ARBA" id="ARBA00023136"/>
    </source>
</evidence>
<evidence type="ECO:0000256" key="4">
    <source>
        <dbReference type="ARBA" id="ARBA00022989"/>
    </source>
</evidence>
<feature type="transmembrane region" description="Helical" evidence="6">
    <location>
        <begin position="390"/>
        <end position="409"/>
    </location>
</feature>
<dbReference type="GO" id="GO:0005886">
    <property type="term" value="C:plasma membrane"/>
    <property type="evidence" value="ECO:0007669"/>
    <property type="project" value="UniProtKB-SubCell"/>
</dbReference>
<protein>
    <submittedName>
        <fullName evidence="7">Polysaccharide biosynthesis protein</fullName>
    </submittedName>
</protein>
<comment type="subcellular location">
    <subcellularLocation>
        <location evidence="1">Cell membrane</location>
        <topology evidence="1">Multi-pass membrane protein</topology>
    </subcellularLocation>
</comment>
<organism evidence="7 8">
    <name type="scientific">Parvibaculum lavamentivorans (strain DS-1 / DSM 13023 / NCIMB 13966)</name>
    <dbReference type="NCBI Taxonomy" id="402881"/>
    <lineage>
        <taxon>Bacteria</taxon>
        <taxon>Pseudomonadati</taxon>
        <taxon>Pseudomonadota</taxon>
        <taxon>Alphaproteobacteria</taxon>
        <taxon>Hyphomicrobiales</taxon>
        <taxon>Parvibaculaceae</taxon>
        <taxon>Parvibaculum</taxon>
    </lineage>
</organism>
<evidence type="ECO:0000256" key="2">
    <source>
        <dbReference type="ARBA" id="ARBA00022475"/>
    </source>
</evidence>
<feature type="transmembrane region" description="Helical" evidence="6">
    <location>
        <begin position="65"/>
        <end position="92"/>
    </location>
</feature>
<dbReference type="Pfam" id="PF01943">
    <property type="entry name" value="Polysacc_synt"/>
    <property type="match status" value="1"/>
</dbReference>
<keyword evidence="3 6" id="KW-0812">Transmembrane</keyword>
<feature type="transmembrane region" description="Helical" evidence="6">
    <location>
        <begin position="278"/>
        <end position="304"/>
    </location>
</feature>
<dbReference type="InterPro" id="IPR002797">
    <property type="entry name" value="Polysacc_synth"/>
</dbReference>
<gene>
    <name evidence="7" type="ordered locus">Plav_2996</name>
</gene>
<dbReference type="HOGENOM" id="CLU_022017_5_4_5"/>
<dbReference type="PANTHER" id="PTHR30250:SF11">
    <property type="entry name" value="O-ANTIGEN TRANSPORTER-RELATED"/>
    <property type="match status" value="1"/>
</dbReference>
<feature type="transmembrane region" description="Helical" evidence="6">
    <location>
        <begin position="139"/>
        <end position="158"/>
    </location>
</feature>
<feature type="transmembrane region" description="Helical" evidence="6">
    <location>
        <begin position="357"/>
        <end position="378"/>
    </location>
</feature>
<feature type="transmembrane region" description="Helical" evidence="6">
    <location>
        <begin position="113"/>
        <end position="133"/>
    </location>
</feature>
<evidence type="ECO:0000313" key="7">
    <source>
        <dbReference type="EMBL" id="ABS64603.1"/>
    </source>
</evidence>
<dbReference type="AlphaFoldDB" id="A7HXH0"/>
<dbReference type="eggNOG" id="COG2244">
    <property type="taxonomic scope" value="Bacteria"/>
</dbReference>
<dbReference type="STRING" id="402881.Plav_2996"/>
<feature type="transmembrane region" description="Helical" evidence="6">
    <location>
        <begin position="244"/>
        <end position="272"/>
    </location>
</feature>